<evidence type="ECO:0000313" key="2">
    <source>
        <dbReference type="EMBL" id="AFT71444.1"/>
    </source>
</evidence>
<dbReference type="InterPro" id="IPR037883">
    <property type="entry name" value="Knr4/Smi1-like_sf"/>
</dbReference>
<organism evidence="2 3">
    <name type="scientific">Alcanivorax dieselolei (strain DSM 16502 / CGMCC 1.3690 / MCCC 1A00001 / B-5)</name>
    <name type="common">Alloalcanivorax dieselolei</name>
    <dbReference type="NCBI Taxonomy" id="930169"/>
    <lineage>
        <taxon>Bacteria</taxon>
        <taxon>Pseudomonadati</taxon>
        <taxon>Pseudomonadota</taxon>
        <taxon>Gammaproteobacteria</taxon>
        <taxon>Oceanospirillales</taxon>
        <taxon>Alcanivoracaceae</taxon>
        <taxon>Alloalcanivorax</taxon>
    </lineage>
</organism>
<dbReference type="InterPro" id="IPR018958">
    <property type="entry name" value="Knr4/Smi1-like_dom"/>
</dbReference>
<dbReference type="KEGG" id="adi:B5T_03177"/>
<dbReference type="HOGENOM" id="CLU_1127226_0_0_6"/>
<dbReference type="AlphaFoldDB" id="K0CCY3"/>
<feature type="domain" description="Knr4/Smi1-like" evidence="1">
    <location>
        <begin position="20"/>
        <end position="170"/>
    </location>
</feature>
<dbReference type="Pfam" id="PF09346">
    <property type="entry name" value="SMI1_KNR4"/>
    <property type="match status" value="1"/>
</dbReference>
<reference evidence="2 3" key="1">
    <citation type="journal article" date="2012" name="J. Bacteriol.">
        <title>Complete genome sequence of Alcanivorax dieselolei type strain B5.</title>
        <authorList>
            <person name="Lai Q."/>
            <person name="Li W."/>
            <person name="Shao Z."/>
        </authorList>
    </citation>
    <scope>NUCLEOTIDE SEQUENCE [LARGE SCALE GENOMIC DNA]</scope>
    <source>
        <strain evidence="3">DSM 16502 / CGMCC 1.3690 / B-5</strain>
    </source>
</reference>
<sequence>MIWNMTIYSALWSEFTKEKGASQDKITRLENRIGIDFPEDYLEFLRVSNGGGVMLGAPEPTLLSKVAGVGAISFGTATVAKYSTDFGLNYRNFVSALKDQESGVPSSAFELGAEILFPGNQDAQLAAVSGNLMFDLASGRVPVGRIPDVVTAGSAMARTKFANITEMADYTVAKNAIGELPVNIGSYSTSLASASLQALQGGAVVQTIFNNADTVYDSLLSSGAGGGFVLYPGKPNTNLMQSAYDK</sequence>
<protein>
    <recommendedName>
        <fullName evidence="1">Knr4/Smi1-like domain-containing protein</fullName>
    </recommendedName>
</protein>
<dbReference type="SUPFAM" id="SSF160631">
    <property type="entry name" value="SMI1/KNR4-like"/>
    <property type="match status" value="1"/>
</dbReference>
<dbReference type="EMBL" id="CP003466">
    <property type="protein sequence ID" value="AFT71444.1"/>
    <property type="molecule type" value="Genomic_DNA"/>
</dbReference>
<dbReference type="Gene3D" id="3.40.1580.10">
    <property type="entry name" value="SMI1/KNR4-like"/>
    <property type="match status" value="1"/>
</dbReference>
<name>K0CCY3_ALCDB</name>
<evidence type="ECO:0000259" key="1">
    <source>
        <dbReference type="SMART" id="SM00860"/>
    </source>
</evidence>
<accession>K0CCY3</accession>
<proteinExistence type="predicted"/>
<keyword evidence="3" id="KW-1185">Reference proteome</keyword>
<dbReference type="Proteomes" id="UP000006286">
    <property type="component" value="Chromosome"/>
</dbReference>
<evidence type="ECO:0000313" key="3">
    <source>
        <dbReference type="Proteomes" id="UP000006286"/>
    </source>
</evidence>
<gene>
    <name evidence="2" type="ordered locus">B5T_03177</name>
</gene>
<dbReference type="SMART" id="SM00860">
    <property type="entry name" value="SMI1_KNR4"/>
    <property type="match status" value="1"/>
</dbReference>